<dbReference type="InterPro" id="IPR000210">
    <property type="entry name" value="BTB/POZ_dom"/>
</dbReference>
<evidence type="ECO:0000256" key="1">
    <source>
        <dbReference type="SAM" id="MobiDB-lite"/>
    </source>
</evidence>
<evidence type="ECO:0000259" key="2">
    <source>
        <dbReference type="PROSITE" id="PS50097"/>
    </source>
</evidence>
<dbReference type="PROSITE" id="PS50097">
    <property type="entry name" value="BTB"/>
    <property type="match status" value="1"/>
</dbReference>
<feature type="domain" description="BTB" evidence="2">
    <location>
        <begin position="62"/>
        <end position="137"/>
    </location>
</feature>
<dbReference type="CDD" id="cd18186">
    <property type="entry name" value="BTB_POZ_ZBTB_KLHL-like"/>
    <property type="match status" value="1"/>
</dbReference>
<comment type="caution">
    <text evidence="3">The sequence shown here is derived from an EMBL/GenBank/DDBJ whole genome shotgun (WGS) entry which is preliminary data.</text>
</comment>
<proteinExistence type="predicted"/>
<evidence type="ECO:0000313" key="4">
    <source>
        <dbReference type="Proteomes" id="UP001590950"/>
    </source>
</evidence>
<sequence length="229" mass="25381">MTIKRFYTSSSSSHPKSSAPRYPLTHYPNAVLKHLLHRTPVMTEADKVTEALDETEMIAPDGDVILIVGPDKARLRVHSHALKMASKVFSAMLGPHFREGQGLNGFLPREISIPDDDPDAMLAICNVLHHCNNSLPNVISPISIVRVAIAADKYDCVVALKYVMSHWLDFTGITNSLELVYLAAAAYLFNNARGFEEATRRLIFGHRGSYTSLAEDEYGAVVPWKAFSK</sequence>
<dbReference type="InterPro" id="IPR011333">
    <property type="entry name" value="SKP1/BTB/POZ_sf"/>
</dbReference>
<dbReference type="Gene3D" id="3.30.710.10">
    <property type="entry name" value="Potassium Channel Kv1.1, Chain A"/>
    <property type="match status" value="1"/>
</dbReference>
<keyword evidence="4" id="KW-1185">Reference proteome</keyword>
<feature type="region of interest" description="Disordered" evidence="1">
    <location>
        <begin position="1"/>
        <end position="23"/>
    </location>
</feature>
<dbReference type="SUPFAM" id="SSF54695">
    <property type="entry name" value="POZ domain"/>
    <property type="match status" value="1"/>
</dbReference>
<reference evidence="3 4" key="1">
    <citation type="submission" date="2024-09" db="EMBL/GenBank/DDBJ databases">
        <title>Rethinking Asexuality: The Enigmatic Case of Functional Sexual Genes in Lepraria (Stereocaulaceae).</title>
        <authorList>
            <person name="Doellman M."/>
            <person name="Sun Y."/>
            <person name="Barcenas-Pena A."/>
            <person name="Lumbsch H.T."/>
            <person name="Grewe F."/>
        </authorList>
    </citation>
    <scope>NUCLEOTIDE SEQUENCE [LARGE SCALE GENOMIC DNA]</scope>
    <source>
        <strain evidence="3 4">Mercado 3170</strain>
    </source>
</reference>
<name>A0ABR3ZXE9_9LECA</name>
<gene>
    <name evidence="3" type="ORF">N7G274_009576</name>
</gene>
<dbReference type="EMBL" id="JBEFKJ010000038">
    <property type="protein sequence ID" value="KAL2037631.1"/>
    <property type="molecule type" value="Genomic_DNA"/>
</dbReference>
<dbReference type="Proteomes" id="UP001590950">
    <property type="component" value="Unassembled WGS sequence"/>
</dbReference>
<evidence type="ECO:0000313" key="3">
    <source>
        <dbReference type="EMBL" id="KAL2037631.1"/>
    </source>
</evidence>
<dbReference type="SMART" id="SM00225">
    <property type="entry name" value="BTB"/>
    <property type="match status" value="1"/>
</dbReference>
<accession>A0ABR3ZXE9</accession>
<organism evidence="3 4">
    <name type="scientific">Stereocaulon virgatum</name>
    <dbReference type="NCBI Taxonomy" id="373712"/>
    <lineage>
        <taxon>Eukaryota</taxon>
        <taxon>Fungi</taxon>
        <taxon>Dikarya</taxon>
        <taxon>Ascomycota</taxon>
        <taxon>Pezizomycotina</taxon>
        <taxon>Lecanoromycetes</taxon>
        <taxon>OSLEUM clade</taxon>
        <taxon>Lecanoromycetidae</taxon>
        <taxon>Lecanorales</taxon>
        <taxon>Lecanorineae</taxon>
        <taxon>Stereocaulaceae</taxon>
        <taxon>Stereocaulon</taxon>
    </lineage>
</organism>
<protein>
    <recommendedName>
        <fullName evidence="2">BTB domain-containing protein</fullName>
    </recommendedName>
</protein>
<feature type="compositionally biased region" description="Low complexity" evidence="1">
    <location>
        <begin position="9"/>
        <end position="18"/>
    </location>
</feature>